<protein>
    <submittedName>
        <fullName evidence="1">Acylneuraminate cytidylyltransferase family protein</fullName>
        <ecNumber evidence="1">2.7.7.-</ecNumber>
    </submittedName>
</protein>
<dbReference type="EC" id="2.7.7.-" evidence="1"/>
<sequence length="441" mass="50851">MYNDNRFIILIPARGGSKGIPNKNIINVKGRPLIDFTISEALKSKYADKIVVSTDSHSIAKIAKDCGADVPFLRPIELATDKSKTINTVTYTLEKLKESGQQFDYVVLLQPTQPLRKSFHIDEAIELIVEKKEQSLASVSLVKDHPILMRTINEQGQLVNLLKENSTVRRQDFSTYYKINGSIYINKIDANLNVNTSLNDNSVPYIMDEQYDLDIDEPFDLEVLKLLKNYSGEDLYMPEKKQLFSIKAMKEKINENNREFIDNCFIPFFKDWNTKYREGPIKDKAPKISIQKIKKREDLKFIGERAVGFYVILTDYIESEWENRNVCKFTLQDKCEVKAIYRGETGGNGRERLESHLFKKQYDNNKGKKTSYSVCLKLKQGGQNGQNIDEDEKLKNSSWYVAFFVLSGSDSTIRKLVEKAFDEVYEKPICSRENYIAVPNR</sequence>
<comment type="caution">
    <text evidence="1">The sequence shown here is derived from an EMBL/GenBank/DDBJ whole genome shotgun (WGS) entry which is preliminary data.</text>
</comment>
<gene>
    <name evidence="1" type="ORF">SH601_01300</name>
</gene>
<proteinExistence type="predicted"/>
<evidence type="ECO:0000313" key="1">
    <source>
        <dbReference type="EMBL" id="MDX8044610.1"/>
    </source>
</evidence>
<keyword evidence="2" id="KW-1185">Reference proteome</keyword>
<keyword evidence="1" id="KW-0548">Nucleotidyltransferase</keyword>
<dbReference type="EMBL" id="JAWZSR010000001">
    <property type="protein sequence ID" value="MDX8044610.1"/>
    <property type="molecule type" value="Genomic_DNA"/>
</dbReference>
<name>A0ACC6M0Z1_9BACI</name>
<dbReference type="Proteomes" id="UP001277972">
    <property type="component" value="Unassembled WGS sequence"/>
</dbReference>
<keyword evidence="1" id="KW-0808">Transferase</keyword>
<organism evidence="1 2">
    <name type="scientific">Gracilibacillus pellucidus</name>
    <dbReference type="NCBI Taxonomy" id="3095368"/>
    <lineage>
        <taxon>Bacteria</taxon>
        <taxon>Bacillati</taxon>
        <taxon>Bacillota</taxon>
        <taxon>Bacilli</taxon>
        <taxon>Bacillales</taxon>
        <taxon>Bacillaceae</taxon>
        <taxon>Gracilibacillus</taxon>
    </lineage>
</organism>
<evidence type="ECO:0000313" key="2">
    <source>
        <dbReference type="Proteomes" id="UP001277972"/>
    </source>
</evidence>
<accession>A0ACC6M0Z1</accession>
<reference evidence="1" key="1">
    <citation type="submission" date="2023-11" db="EMBL/GenBank/DDBJ databases">
        <title>Gracilibacillus pellucida a moderately halophilic bacterium isolated from saline soil in Xinjiang province.</title>
        <authorList>
            <person name="Zhang Z."/>
            <person name="Tan F."/>
            <person name="Wang Y."/>
            <person name="Xia M."/>
        </authorList>
    </citation>
    <scope>NUCLEOTIDE SEQUENCE</scope>
    <source>
        <strain evidence="1">S3-1-1</strain>
    </source>
</reference>